<reference evidence="2 3" key="1">
    <citation type="submission" date="2023-01" db="EMBL/GenBank/DDBJ databases">
        <title>Analysis of 21 Apiospora genomes using comparative genomics revels a genus with tremendous synthesis potential of carbohydrate active enzymes and secondary metabolites.</title>
        <authorList>
            <person name="Sorensen T."/>
        </authorList>
    </citation>
    <scope>NUCLEOTIDE SEQUENCE [LARGE SCALE GENOMIC DNA]</scope>
    <source>
        <strain evidence="2 3">CBS 135458</strain>
    </source>
</reference>
<organism evidence="2 3">
    <name type="scientific">Apiospora phragmitis</name>
    <dbReference type="NCBI Taxonomy" id="2905665"/>
    <lineage>
        <taxon>Eukaryota</taxon>
        <taxon>Fungi</taxon>
        <taxon>Dikarya</taxon>
        <taxon>Ascomycota</taxon>
        <taxon>Pezizomycotina</taxon>
        <taxon>Sordariomycetes</taxon>
        <taxon>Xylariomycetidae</taxon>
        <taxon>Amphisphaeriales</taxon>
        <taxon>Apiosporaceae</taxon>
        <taxon>Apiospora</taxon>
    </lineage>
</organism>
<feature type="transmembrane region" description="Helical" evidence="1">
    <location>
        <begin position="89"/>
        <end position="111"/>
    </location>
</feature>
<dbReference type="EMBL" id="JAQQWL010000008">
    <property type="protein sequence ID" value="KAK8061606.1"/>
    <property type="molecule type" value="Genomic_DNA"/>
</dbReference>
<keyword evidence="1" id="KW-0812">Transmembrane</keyword>
<proteinExistence type="predicted"/>
<name>A0ABR1URQ3_9PEZI</name>
<accession>A0ABR1URQ3</accession>
<evidence type="ECO:0000256" key="1">
    <source>
        <dbReference type="SAM" id="Phobius"/>
    </source>
</evidence>
<evidence type="ECO:0000313" key="2">
    <source>
        <dbReference type="EMBL" id="KAK8061606.1"/>
    </source>
</evidence>
<comment type="caution">
    <text evidence="2">The sequence shown here is derived from an EMBL/GenBank/DDBJ whole genome shotgun (WGS) entry which is preliminary data.</text>
</comment>
<evidence type="ECO:0000313" key="3">
    <source>
        <dbReference type="Proteomes" id="UP001480595"/>
    </source>
</evidence>
<keyword evidence="1" id="KW-1133">Transmembrane helix</keyword>
<dbReference type="RefSeq" id="XP_066714868.1">
    <property type="nucleotide sequence ID" value="XM_066859381.1"/>
</dbReference>
<dbReference type="Proteomes" id="UP001480595">
    <property type="component" value="Unassembled WGS sequence"/>
</dbReference>
<keyword evidence="1" id="KW-0472">Membrane</keyword>
<gene>
    <name evidence="2" type="ORF">PG994_007972</name>
</gene>
<keyword evidence="3" id="KW-1185">Reference proteome</keyword>
<protein>
    <submittedName>
        <fullName evidence="2">Uncharacterized protein</fullName>
    </submittedName>
</protein>
<sequence>MRRGGGAGPVGGGRGWRENDCRAALRCGGLRWAELRFRGAGRRAGVFAAAAAARRGFLVTVVVITGGREVVDVEVRCGRCESAAGACCFRAPGFLLVLLLLLVVAAVSVELETADWRDDGRGLEVKEEVAGSALAVGADEEREDEAVEGTMLLLLLTDLSLG</sequence>
<dbReference type="GeneID" id="92092444"/>